<protein>
    <recommendedName>
        <fullName evidence="1">Tyrosinase copper-binding domain-containing protein</fullName>
    </recommendedName>
</protein>
<dbReference type="InterPro" id="IPR002227">
    <property type="entry name" value="Tyrosinase_Cu-bd"/>
</dbReference>
<accession>A0A2Z6QSD9</accession>
<dbReference type="Gene3D" id="1.20.910.10">
    <property type="entry name" value="Heme oxygenase-like"/>
    <property type="match status" value="1"/>
</dbReference>
<dbReference type="SMART" id="SM01236">
    <property type="entry name" value="Haem_oxygenase_2"/>
    <property type="match status" value="1"/>
</dbReference>
<reference evidence="3" key="2">
    <citation type="submission" date="2019-10" db="EMBL/GenBank/DDBJ databases">
        <title>Conservation and host-specific expression of non-tandemly repeated heterogenous ribosome RNA gene in arbuscular mycorrhizal fungi.</title>
        <authorList>
            <person name="Maeda T."/>
            <person name="Kobayashi Y."/>
            <person name="Nakagawa T."/>
            <person name="Ezawa T."/>
            <person name="Yamaguchi K."/>
            <person name="Bino T."/>
            <person name="Nishimoto Y."/>
            <person name="Shigenobu S."/>
            <person name="Kawaguchi M."/>
        </authorList>
    </citation>
    <scope>NUCLEOTIDE SEQUENCE</scope>
    <source>
        <strain evidence="3">HR1</strain>
    </source>
</reference>
<dbReference type="OrthoDB" id="10057598at2759"/>
<dbReference type="InterPro" id="IPR016084">
    <property type="entry name" value="Haem_Oase-like_multi-hlx"/>
</dbReference>
<reference evidence="2 4" key="1">
    <citation type="submission" date="2017-11" db="EMBL/GenBank/DDBJ databases">
        <title>The genome of Rhizophagus clarus HR1 reveals common genetic basis of auxotrophy among arbuscular mycorrhizal fungi.</title>
        <authorList>
            <person name="Kobayashi Y."/>
        </authorList>
    </citation>
    <scope>NUCLEOTIDE SEQUENCE [LARGE SCALE GENOMIC DNA]</scope>
    <source>
        <strain evidence="2 4">HR1</strain>
    </source>
</reference>
<gene>
    <name evidence="3" type="ORF">RCL2_000333000</name>
    <name evidence="2" type="ORF">RclHR1_00210023</name>
</gene>
<dbReference type="STRING" id="94130.A0A2Z6QSD9"/>
<keyword evidence="4" id="KW-1185">Reference proteome</keyword>
<dbReference type="GO" id="GO:0016491">
    <property type="term" value="F:oxidoreductase activity"/>
    <property type="evidence" value="ECO:0007669"/>
    <property type="project" value="InterPro"/>
</dbReference>
<sequence>MDSEITFYQDIKPLFSENDRNCMKASFDLYSYEAVYEKAAVIYASLNGNKVPQMPPGGKWNQKDINKFKKWMDTGKKMGLPPEREAFYKLLNNESFPDFLPTAKEMAYEYLKKAESVISNPPSESKLYGELLQHFKFTQEAFDERLQKIYDYIKGETDKYQPANDHIYNSRKDVIERIRQWAPFNQTDGAWLRYAVELGPTTEIQSLLSEIYQDELGNGQVELNHSTLYTTLLASCGIHLPDVYQRAYAENPKFLDSAFSLPALSLCISQFSKLFFPEILGFTLLIEWTVLESVVLIKLFKYYGVDPHFYEMHVAIDNASSGHGAKAKLAIELYLDHVRQNGGDAAVQEHWKRIWIGFVALWSTGTLAEDIKNTFIQRRIGQPDLRQRMIKMIADKAPYASRNHNDRKLGNVPINKLFNNPEVFLDTLAESSYVVKGDPGKSPILARLTTWDGPMYKIFTEEELKLWNDWILSLDPNILPLDQMKPFDIFTEMKRLIKTLKNNQYATPGHSHVLTGPNPDKPNNNDSFVTENIHWWLNQDDPIWIMKALICEKNEHRMVIPGKPEESPFITRMMSPANKMGLAFTDIAISRGPMKIETLPSTSDFQIPISEPWSWKDVAYRWIQVGCPLKSSDVVDDQVQLVSNVNFQPLYTHHTGVIDHHVHGPGGIH</sequence>
<comment type="caution">
    <text evidence="2">The sequence shown here is derived from an EMBL/GenBank/DDBJ whole genome shotgun (WGS) entry which is preliminary data.</text>
</comment>
<evidence type="ECO:0000259" key="1">
    <source>
        <dbReference type="PROSITE" id="PS00498"/>
    </source>
</evidence>
<evidence type="ECO:0000313" key="4">
    <source>
        <dbReference type="Proteomes" id="UP000247702"/>
    </source>
</evidence>
<dbReference type="Proteomes" id="UP000247702">
    <property type="component" value="Unassembled WGS sequence"/>
</dbReference>
<dbReference type="EMBL" id="BLAL01000018">
    <property type="protein sequence ID" value="GES75927.1"/>
    <property type="molecule type" value="Genomic_DNA"/>
</dbReference>
<evidence type="ECO:0000313" key="2">
    <source>
        <dbReference type="EMBL" id="GBB93027.1"/>
    </source>
</evidence>
<name>A0A2Z6QSD9_9GLOM</name>
<feature type="domain" description="Tyrosinase copper-binding" evidence="1">
    <location>
        <begin position="306"/>
        <end position="317"/>
    </location>
</feature>
<organism evidence="2 4">
    <name type="scientific">Rhizophagus clarus</name>
    <dbReference type="NCBI Taxonomy" id="94130"/>
    <lineage>
        <taxon>Eukaryota</taxon>
        <taxon>Fungi</taxon>
        <taxon>Fungi incertae sedis</taxon>
        <taxon>Mucoromycota</taxon>
        <taxon>Glomeromycotina</taxon>
        <taxon>Glomeromycetes</taxon>
        <taxon>Glomerales</taxon>
        <taxon>Glomeraceae</taxon>
        <taxon>Rhizophagus</taxon>
    </lineage>
</organism>
<dbReference type="PROSITE" id="PS00498">
    <property type="entry name" value="TYROSINASE_2"/>
    <property type="match status" value="1"/>
</dbReference>
<dbReference type="AlphaFoldDB" id="A0A2Z6QSD9"/>
<dbReference type="Pfam" id="PF14518">
    <property type="entry name" value="Haem_oxygenas_2"/>
    <property type="match status" value="1"/>
</dbReference>
<dbReference type="EMBL" id="BEXD01001224">
    <property type="protein sequence ID" value="GBB93027.1"/>
    <property type="molecule type" value="Genomic_DNA"/>
</dbReference>
<proteinExistence type="predicted"/>
<dbReference type="Proteomes" id="UP000615446">
    <property type="component" value="Unassembled WGS sequence"/>
</dbReference>
<evidence type="ECO:0000313" key="3">
    <source>
        <dbReference type="EMBL" id="GES75927.1"/>
    </source>
</evidence>